<dbReference type="AlphaFoldDB" id="A0A328FAJ3"/>
<organism evidence="9 10">
    <name type="scientific">Desulfobacter hydrogenophilus</name>
    <dbReference type="NCBI Taxonomy" id="2291"/>
    <lineage>
        <taxon>Bacteria</taxon>
        <taxon>Pseudomonadati</taxon>
        <taxon>Thermodesulfobacteriota</taxon>
        <taxon>Desulfobacteria</taxon>
        <taxon>Desulfobacterales</taxon>
        <taxon>Desulfobacteraceae</taxon>
        <taxon>Desulfobacter</taxon>
    </lineage>
</organism>
<name>A0A328FAJ3_9BACT</name>
<dbReference type="InterPro" id="IPR051791">
    <property type="entry name" value="Pra-immunoreactive"/>
</dbReference>
<evidence type="ECO:0000259" key="7">
    <source>
        <dbReference type="Pfam" id="PF06271"/>
    </source>
</evidence>
<evidence type="ECO:0000256" key="5">
    <source>
        <dbReference type="ARBA" id="ARBA00023136"/>
    </source>
</evidence>
<evidence type="ECO:0000256" key="3">
    <source>
        <dbReference type="ARBA" id="ARBA00022692"/>
    </source>
</evidence>
<dbReference type="EMBL" id="CP036314">
    <property type="protein sequence ID" value="QBH15715.1"/>
    <property type="molecule type" value="Genomic_DNA"/>
</dbReference>
<evidence type="ECO:0000313" key="10">
    <source>
        <dbReference type="Proteomes" id="UP000248798"/>
    </source>
</evidence>
<evidence type="ECO:0000256" key="4">
    <source>
        <dbReference type="ARBA" id="ARBA00022989"/>
    </source>
</evidence>
<keyword evidence="4 6" id="KW-1133">Transmembrane helix</keyword>
<evidence type="ECO:0000313" key="9">
    <source>
        <dbReference type="EMBL" id="RAM00710.1"/>
    </source>
</evidence>
<keyword evidence="8" id="KW-0614">Plasmid</keyword>
<dbReference type="PANTHER" id="PTHR36115:SF9">
    <property type="entry name" value="LMO1584 PROTEIN"/>
    <property type="match status" value="1"/>
</dbReference>
<keyword evidence="3 6" id="KW-0812">Transmembrane</keyword>
<proteinExistence type="predicted"/>
<dbReference type="Pfam" id="PF06271">
    <property type="entry name" value="RDD"/>
    <property type="match status" value="1"/>
</dbReference>
<comment type="subcellular location">
    <subcellularLocation>
        <location evidence="1">Cell membrane</location>
        <topology evidence="1">Multi-pass membrane protein</topology>
    </subcellularLocation>
</comment>
<evidence type="ECO:0000256" key="6">
    <source>
        <dbReference type="SAM" id="Phobius"/>
    </source>
</evidence>
<protein>
    <submittedName>
        <fullName evidence="9">RDD family protein</fullName>
    </submittedName>
</protein>
<keyword evidence="5 6" id="KW-0472">Membrane</keyword>
<geneLocation type="plasmid" evidence="8 11">
    <name>unnamed1</name>
</geneLocation>
<feature type="transmembrane region" description="Helical" evidence="6">
    <location>
        <begin position="12"/>
        <end position="31"/>
    </location>
</feature>
<feature type="domain" description="RDD" evidence="7">
    <location>
        <begin position="4"/>
        <end position="117"/>
    </location>
</feature>
<evidence type="ECO:0000313" key="8">
    <source>
        <dbReference type="EMBL" id="QBH15715.1"/>
    </source>
</evidence>
<reference evidence="8 11" key="2">
    <citation type="submission" date="2019-02" db="EMBL/GenBank/DDBJ databases">
        <title>Complete genome sequence of Desulfobacter hydrogenophilus AcRS1.</title>
        <authorList>
            <person name="Marietou A."/>
            <person name="Lund M.B."/>
            <person name="Marshall I.P.G."/>
            <person name="Schreiber L."/>
            <person name="Jorgensen B."/>
        </authorList>
    </citation>
    <scope>NUCLEOTIDE SEQUENCE [LARGE SCALE GENOMIC DNA]</scope>
    <source>
        <strain evidence="8 11">AcRS1</strain>
        <plasmid evidence="8 11">unnamed1</plasmid>
    </source>
</reference>
<evidence type="ECO:0000256" key="1">
    <source>
        <dbReference type="ARBA" id="ARBA00004651"/>
    </source>
</evidence>
<reference evidence="9 10" key="1">
    <citation type="submission" date="2018-06" db="EMBL/GenBank/DDBJ databases">
        <title>Complete Genome Sequence of Desulfobacter hydrogenophilus (DSM3380).</title>
        <authorList>
            <person name="Marietou A."/>
            <person name="Schreiber L."/>
            <person name="Marshall I."/>
            <person name="Jorgensen B."/>
        </authorList>
    </citation>
    <scope>NUCLEOTIDE SEQUENCE [LARGE SCALE GENOMIC DNA]</scope>
    <source>
        <strain evidence="9 10">DSM 3380</strain>
    </source>
</reference>
<evidence type="ECO:0000313" key="11">
    <source>
        <dbReference type="Proteomes" id="UP000293902"/>
    </source>
</evidence>
<dbReference type="PANTHER" id="PTHR36115">
    <property type="entry name" value="PROLINE-RICH ANTIGEN HOMOLOG-RELATED"/>
    <property type="match status" value="1"/>
</dbReference>
<dbReference type="Proteomes" id="UP000248798">
    <property type="component" value="Unassembled WGS sequence"/>
</dbReference>
<dbReference type="RefSeq" id="WP_111959127.1">
    <property type="nucleotide sequence ID" value="NZ_CP036314.1"/>
</dbReference>
<dbReference type="EMBL" id="QLNI01000040">
    <property type="protein sequence ID" value="RAM00710.1"/>
    <property type="molecule type" value="Genomic_DNA"/>
</dbReference>
<sequence length="130" mass="14277">MGIYAGFRKRFIAIVIDTIILIPFLLMAKSLGFEGQLFEAVICWAYFSGMESSPTQGTIGKIVTGIKVVDLEGNKITWKIASVRYIGRVISFLLCFGGFLIVPFSPKKQGLHDMLAGCFVVNKAYISGIC</sequence>
<dbReference type="OrthoDB" id="9787732at2"/>
<dbReference type="GO" id="GO:0005886">
    <property type="term" value="C:plasma membrane"/>
    <property type="evidence" value="ECO:0007669"/>
    <property type="project" value="UniProtKB-SubCell"/>
</dbReference>
<accession>A0A328FAJ3</accession>
<dbReference type="Proteomes" id="UP000293902">
    <property type="component" value="Plasmid unnamed1"/>
</dbReference>
<gene>
    <name evidence="9" type="ORF">DO021_17715</name>
    <name evidence="8" type="ORF">EYB58_22850</name>
</gene>
<keyword evidence="11" id="KW-1185">Reference proteome</keyword>
<keyword evidence="2" id="KW-1003">Cell membrane</keyword>
<feature type="transmembrane region" description="Helical" evidence="6">
    <location>
        <begin position="85"/>
        <end position="104"/>
    </location>
</feature>
<evidence type="ECO:0000256" key="2">
    <source>
        <dbReference type="ARBA" id="ARBA00022475"/>
    </source>
</evidence>
<dbReference type="InterPro" id="IPR010432">
    <property type="entry name" value="RDD"/>
</dbReference>